<evidence type="ECO:0000259" key="2">
    <source>
        <dbReference type="Pfam" id="PF13473"/>
    </source>
</evidence>
<dbReference type="InterPro" id="IPR052721">
    <property type="entry name" value="ET_Amicyanin"/>
</dbReference>
<feature type="domain" description="EfeO-type cupredoxin-like" evidence="2">
    <location>
        <begin position="25"/>
        <end position="124"/>
    </location>
</feature>
<dbReference type="PANTHER" id="PTHR36507:SF1">
    <property type="entry name" value="BLL1555 PROTEIN"/>
    <property type="match status" value="1"/>
</dbReference>
<keyword evidence="4" id="KW-1185">Reference proteome</keyword>
<dbReference type="PANTHER" id="PTHR36507">
    <property type="entry name" value="BLL1555 PROTEIN"/>
    <property type="match status" value="1"/>
</dbReference>
<dbReference type="Pfam" id="PF13473">
    <property type="entry name" value="Cupredoxin_1"/>
    <property type="match status" value="1"/>
</dbReference>
<gene>
    <name evidence="3" type="ORF">OCK74_20590</name>
</gene>
<accession>A0A9X2XY35</accession>
<evidence type="ECO:0000313" key="3">
    <source>
        <dbReference type="EMBL" id="MCU7551531.1"/>
    </source>
</evidence>
<reference evidence="3" key="2">
    <citation type="submission" date="2023-04" db="EMBL/GenBank/DDBJ databases">
        <title>Paracnuella aquatica gen. nov., sp. nov., a member of the family Chitinophagaceae isolated from a hot spring.</title>
        <authorList>
            <person name="Wang C."/>
        </authorList>
    </citation>
    <scope>NUCLEOTIDE SEQUENCE</scope>
    <source>
        <strain evidence="3">LB-8</strain>
    </source>
</reference>
<evidence type="ECO:0000256" key="1">
    <source>
        <dbReference type="SAM" id="MobiDB-lite"/>
    </source>
</evidence>
<dbReference type="Gene3D" id="2.60.40.420">
    <property type="entry name" value="Cupredoxins - blue copper proteins"/>
    <property type="match status" value="1"/>
</dbReference>
<dbReference type="InterPro" id="IPR008972">
    <property type="entry name" value="Cupredoxin"/>
</dbReference>
<proteinExistence type="predicted"/>
<name>A0A9X2XY35_9BACT</name>
<evidence type="ECO:0000313" key="4">
    <source>
        <dbReference type="Proteomes" id="UP001155483"/>
    </source>
</evidence>
<reference evidence="3" key="1">
    <citation type="submission" date="2022-09" db="EMBL/GenBank/DDBJ databases">
        <authorList>
            <person name="Yuan C."/>
            <person name="Ke Z."/>
        </authorList>
    </citation>
    <scope>NUCLEOTIDE SEQUENCE</scope>
    <source>
        <strain evidence="3">LB-8</strain>
    </source>
</reference>
<organism evidence="3 4">
    <name type="scientific">Paraflavisolibacter caeni</name>
    <dbReference type="NCBI Taxonomy" id="2982496"/>
    <lineage>
        <taxon>Bacteria</taxon>
        <taxon>Pseudomonadati</taxon>
        <taxon>Bacteroidota</taxon>
        <taxon>Chitinophagia</taxon>
        <taxon>Chitinophagales</taxon>
        <taxon>Chitinophagaceae</taxon>
        <taxon>Paraflavisolibacter</taxon>
    </lineage>
</organism>
<dbReference type="PROSITE" id="PS51257">
    <property type="entry name" value="PROKAR_LIPOPROTEIN"/>
    <property type="match status" value="1"/>
</dbReference>
<dbReference type="EMBL" id="JAOTIF010000021">
    <property type="protein sequence ID" value="MCU7551531.1"/>
    <property type="molecule type" value="Genomic_DNA"/>
</dbReference>
<comment type="caution">
    <text evidence="3">The sequence shown here is derived from an EMBL/GenBank/DDBJ whole genome shotgun (WGS) entry which is preliminary data.</text>
</comment>
<dbReference type="AlphaFoldDB" id="A0A9X2XY35"/>
<feature type="region of interest" description="Disordered" evidence="1">
    <location>
        <begin position="30"/>
        <end position="50"/>
    </location>
</feature>
<dbReference type="SUPFAM" id="SSF49503">
    <property type="entry name" value="Cupredoxins"/>
    <property type="match status" value="1"/>
</dbReference>
<dbReference type="InterPro" id="IPR028096">
    <property type="entry name" value="EfeO_Cupredoxin"/>
</dbReference>
<dbReference type="Proteomes" id="UP001155483">
    <property type="component" value="Unassembled WGS sequence"/>
</dbReference>
<sequence>MKTHIIRPWLNAVLIIFFIISACSKSGDGYGGGSNNPPSNNNNNTSSVSMGSSSFSPASITVKTGTTVTWTNNNDMLHTVTADDGSFNSGDLAYTKTYSHTFSQAGTFHYHCAYHANMKGTVMVN</sequence>
<feature type="compositionally biased region" description="Low complexity" evidence="1">
    <location>
        <begin position="35"/>
        <end position="50"/>
    </location>
</feature>
<protein>
    <submittedName>
        <fullName evidence="3">Cupredoxin domain-containing protein</fullName>
    </submittedName>
</protein>
<dbReference type="RefSeq" id="WP_279298970.1">
    <property type="nucleotide sequence ID" value="NZ_JAOTIF010000021.1"/>
</dbReference>